<gene>
    <name evidence="1" type="ORF">JJQ90_17150</name>
</gene>
<sequence length="388" mass="40100">MTDTPEAIHAARHGDPAARTAVARLPGTSPELLTYLAADKVASVRQAVAAHAHTPPAVARLLAADADAEVRRVLAGRIATLAPTLDPNARSRMMRLSAGTLALLVQDTAVEVRAAIAEVVRDMPDAPRELILQLARDTAMPVAEPVIRLSPLLTEADLLALIADPPAPATRRAVARRPALTENVSDAIAQTTDTSAVSALLANSSAAIREATLDRLVAGAGNQPSWQAALVRRAQLPPRAARALGEIVTDHLLGVLAARTDLPEGLADSLRGRVAAQLAAQDDAAEPGEDSLFAAAAAGDRDLLLLRLAEAAGVTEARVEAALALRSGRAIAGLCHSAGWSARLAAEVQIALGGLAPAEVVHPTAEGSWALGEAELQWQAELLEGLPA</sequence>
<comment type="caution">
    <text evidence="1">The sequence shown here is derived from an EMBL/GenBank/DDBJ whole genome shotgun (WGS) entry which is preliminary data.</text>
</comment>
<dbReference type="EMBL" id="JAERQM010000005">
    <property type="protein sequence ID" value="MBU8545454.1"/>
    <property type="molecule type" value="Genomic_DNA"/>
</dbReference>
<protein>
    <submittedName>
        <fullName evidence="1">DUF2336 domain-containing protein</fullName>
    </submittedName>
</protein>
<accession>A0ABS6H9R2</accession>
<keyword evidence="2" id="KW-1185">Reference proteome</keyword>
<dbReference type="InterPro" id="IPR019285">
    <property type="entry name" value="DUF2336"/>
</dbReference>
<dbReference type="Pfam" id="PF10098">
    <property type="entry name" value="DUF2336"/>
    <property type="match status" value="1"/>
</dbReference>
<dbReference type="Proteomes" id="UP000689967">
    <property type="component" value="Unassembled WGS sequence"/>
</dbReference>
<name>A0ABS6H9R2_9PROT</name>
<proteinExistence type="predicted"/>
<dbReference type="RefSeq" id="WP_216877460.1">
    <property type="nucleotide sequence ID" value="NZ_JAERQM010000005.1"/>
</dbReference>
<reference evidence="1 2" key="1">
    <citation type="submission" date="2021-01" db="EMBL/GenBank/DDBJ databases">
        <title>Roseomonas sp. nov, a bacterium isolated from an oil production mixture in Yumen Oilfield.</title>
        <authorList>
            <person name="Wu D."/>
        </authorList>
    </citation>
    <scope>NUCLEOTIDE SEQUENCE [LARGE SCALE GENOMIC DNA]</scope>
    <source>
        <strain evidence="1 2">ROY-5-3</strain>
    </source>
</reference>
<evidence type="ECO:0000313" key="2">
    <source>
        <dbReference type="Proteomes" id="UP000689967"/>
    </source>
</evidence>
<organism evidence="1 2">
    <name type="scientific">Falsiroseomonas oleicola</name>
    <dbReference type="NCBI Taxonomy" id="2801474"/>
    <lineage>
        <taxon>Bacteria</taxon>
        <taxon>Pseudomonadati</taxon>
        <taxon>Pseudomonadota</taxon>
        <taxon>Alphaproteobacteria</taxon>
        <taxon>Acetobacterales</taxon>
        <taxon>Roseomonadaceae</taxon>
        <taxon>Falsiroseomonas</taxon>
    </lineage>
</organism>
<evidence type="ECO:0000313" key="1">
    <source>
        <dbReference type="EMBL" id="MBU8545454.1"/>
    </source>
</evidence>